<protein>
    <submittedName>
        <fullName evidence="1">Alpha/beta hydrolase</fullName>
    </submittedName>
</protein>
<dbReference type="GO" id="GO:0016020">
    <property type="term" value="C:membrane"/>
    <property type="evidence" value="ECO:0007669"/>
    <property type="project" value="TreeGrafter"/>
</dbReference>
<reference evidence="1" key="1">
    <citation type="submission" date="2020-10" db="EMBL/GenBank/DDBJ databases">
        <title>De novo genome project of the cellulose decomposer Thermobifida halotolerans type strain.</title>
        <authorList>
            <person name="Nagy I."/>
            <person name="Horvath B."/>
            <person name="Kukolya J."/>
            <person name="Nagy I."/>
            <person name="Orsini M."/>
        </authorList>
    </citation>
    <scope>NUCLEOTIDE SEQUENCE</scope>
    <source>
        <strain evidence="1">DSM 44931</strain>
    </source>
</reference>
<dbReference type="OrthoDB" id="3519228at2"/>
<dbReference type="PANTHER" id="PTHR43798">
    <property type="entry name" value="MONOACYLGLYCEROL LIPASE"/>
    <property type="match status" value="1"/>
</dbReference>
<dbReference type="AlphaFoldDB" id="A0A399G6U3"/>
<sequence length="312" mass="33475">MDVDQREFRVGTGSGPRVAVRDYGGKGPPVLLLHGAGGNLLHWAAVVPRLAAAHRVVAMDLRGHGRSDDAPWEWERVLDDIEAVIDHCGLGSPAVVGHSLGGMLAGAWARRHPDCPAAVSLDGHRAAETDPDHYAGLPAERVRHDLERLRSLFTAQTATAAQPMTADQVAALLDQQRAFAAATGIDEEEWEATVRRGIAERDGRYFLRPGPGTTSALRASAGFRDCLPVFAEVEAPLLVVLATRELPQVPEDLRDLVRAHRTAVRRDLAALAAARPNVCVREIDADHGMTVMDSGEVAGPVLAFLREHAAGN</sequence>
<accession>A0A399G6U3</accession>
<dbReference type="InterPro" id="IPR050266">
    <property type="entry name" value="AB_hydrolase_sf"/>
</dbReference>
<gene>
    <name evidence="1" type="ORF">NI17_005860</name>
</gene>
<dbReference type="Proteomes" id="UP000265719">
    <property type="component" value="Chromosome"/>
</dbReference>
<dbReference type="PANTHER" id="PTHR43798:SF33">
    <property type="entry name" value="HYDROLASE, PUTATIVE (AFU_ORTHOLOGUE AFUA_2G14860)-RELATED"/>
    <property type="match status" value="1"/>
</dbReference>
<evidence type="ECO:0000313" key="2">
    <source>
        <dbReference type="Proteomes" id="UP000265719"/>
    </source>
</evidence>
<dbReference type="Pfam" id="PF00561">
    <property type="entry name" value="Abhydrolase_1"/>
    <property type="match status" value="1"/>
</dbReference>
<name>A0A399G6U3_9ACTN</name>
<keyword evidence="2" id="KW-1185">Reference proteome</keyword>
<dbReference type="GO" id="GO:0016787">
    <property type="term" value="F:hydrolase activity"/>
    <property type="evidence" value="ECO:0007669"/>
    <property type="project" value="UniProtKB-KW"/>
</dbReference>
<dbReference type="Gene3D" id="3.40.50.1820">
    <property type="entry name" value="alpha/beta hydrolase"/>
    <property type="match status" value="1"/>
</dbReference>
<organism evidence="1 2">
    <name type="scientific">Thermobifida halotolerans</name>
    <dbReference type="NCBI Taxonomy" id="483545"/>
    <lineage>
        <taxon>Bacteria</taxon>
        <taxon>Bacillati</taxon>
        <taxon>Actinomycetota</taxon>
        <taxon>Actinomycetes</taxon>
        <taxon>Streptosporangiales</taxon>
        <taxon>Nocardiopsidaceae</taxon>
        <taxon>Thermobifida</taxon>
    </lineage>
</organism>
<dbReference type="InterPro" id="IPR000073">
    <property type="entry name" value="AB_hydrolase_1"/>
</dbReference>
<dbReference type="EMBL" id="CP063196">
    <property type="protein sequence ID" value="UOE20726.1"/>
    <property type="molecule type" value="Genomic_DNA"/>
</dbReference>
<dbReference type="InterPro" id="IPR029058">
    <property type="entry name" value="AB_hydrolase_fold"/>
</dbReference>
<evidence type="ECO:0000313" key="1">
    <source>
        <dbReference type="EMBL" id="UOE20726.1"/>
    </source>
</evidence>
<keyword evidence="1" id="KW-0378">Hydrolase</keyword>
<dbReference type="RefSeq" id="WP_068692447.1">
    <property type="nucleotide sequence ID" value="NZ_CP063196.1"/>
</dbReference>
<dbReference type="KEGG" id="thao:NI17_005860"/>
<dbReference type="PRINTS" id="PR00111">
    <property type="entry name" value="ABHYDROLASE"/>
</dbReference>
<dbReference type="SUPFAM" id="SSF53474">
    <property type="entry name" value="alpha/beta-Hydrolases"/>
    <property type="match status" value="1"/>
</dbReference>
<proteinExistence type="predicted"/>